<dbReference type="PANTHER" id="PTHR22950:SF20">
    <property type="entry name" value="AMINO ACID TRANSPORTER (EUROFUNG)"/>
    <property type="match status" value="1"/>
</dbReference>
<evidence type="ECO:0000259" key="7">
    <source>
        <dbReference type="Pfam" id="PF01490"/>
    </source>
</evidence>
<keyword evidence="3 6" id="KW-0812">Transmembrane</keyword>
<accession>A0A642V093</accession>
<feature type="transmembrane region" description="Helical" evidence="6">
    <location>
        <begin position="378"/>
        <end position="399"/>
    </location>
</feature>
<keyword evidence="4 6" id="KW-1133">Transmembrane helix</keyword>
<feature type="transmembrane region" description="Helical" evidence="6">
    <location>
        <begin position="229"/>
        <end position="250"/>
    </location>
</feature>
<evidence type="ECO:0000313" key="9">
    <source>
        <dbReference type="Proteomes" id="UP000761534"/>
    </source>
</evidence>
<feature type="transmembrane region" description="Helical" evidence="6">
    <location>
        <begin position="420"/>
        <end position="439"/>
    </location>
</feature>
<organism evidence="8 9">
    <name type="scientific">Trichomonascus ciferrii</name>
    <dbReference type="NCBI Taxonomy" id="44093"/>
    <lineage>
        <taxon>Eukaryota</taxon>
        <taxon>Fungi</taxon>
        <taxon>Dikarya</taxon>
        <taxon>Ascomycota</taxon>
        <taxon>Saccharomycotina</taxon>
        <taxon>Dipodascomycetes</taxon>
        <taxon>Dipodascales</taxon>
        <taxon>Trichomonascaceae</taxon>
        <taxon>Trichomonascus</taxon>
        <taxon>Trichomonascus ciferrii complex</taxon>
    </lineage>
</organism>
<dbReference type="OrthoDB" id="294730at2759"/>
<evidence type="ECO:0000256" key="6">
    <source>
        <dbReference type="SAM" id="Phobius"/>
    </source>
</evidence>
<proteinExistence type="inferred from homology"/>
<name>A0A642V093_9ASCO</name>
<dbReference type="GO" id="GO:0016020">
    <property type="term" value="C:membrane"/>
    <property type="evidence" value="ECO:0007669"/>
    <property type="project" value="UniProtKB-SubCell"/>
</dbReference>
<feature type="transmembrane region" description="Helical" evidence="6">
    <location>
        <begin position="116"/>
        <end position="135"/>
    </location>
</feature>
<comment type="subcellular location">
    <subcellularLocation>
        <location evidence="1">Membrane</location>
        <topology evidence="1">Multi-pass membrane protein</topology>
    </subcellularLocation>
</comment>
<evidence type="ECO:0000256" key="4">
    <source>
        <dbReference type="ARBA" id="ARBA00022989"/>
    </source>
</evidence>
<keyword evidence="9" id="KW-1185">Reference proteome</keyword>
<dbReference type="EMBL" id="SWFS01000356">
    <property type="protein sequence ID" value="KAA8908887.1"/>
    <property type="molecule type" value="Genomic_DNA"/>
</dbReference>
<protein>
    <recommendedName>
        <fullName evidence="7">Amino acid transporter transmembrane domain-containing protein</fullName>
    </recommendedName>
</protein>
<feature type="transmembrane region" description="Helical" evidence="6">
    <location>
        <begin position="345"/>
        <end position="366"/>
    </location>
</feature>
<comment type="caution">
    <text evidence="8">The sequence shown here is derived from an EMBL/GenBank/DDBJ whole genome shotgun (WGS) entry which is preliminary data.</text>
</comment>
<evidence type="ECO:0000256" key="3">
    <source>
        <dbReference type="ARBA" id="ARBA00022692"/>
    </source>
</evidence>
<dbReference type="PANTHER" id="PTHR22950">
    <property type="entry name" value="AMINO ACID TRANSPORTER"/>
    <property type="match status" value="1"/>
</dbReference>
<dbReference type="Proteomes" id="UP000761534">
    <property type="component" value="Unassembled WGS sequence"/>
</dbReference>
<evidence type="ECO:0000313" key="8">
    <source>
        <dbReference type="EMBL" id="KAA8908887.1"/>
    </source>
</evidence>
<feature type="transmembrane region" description="Helical" evidence="6">
    <location>
        <begin position="147"/>
        <end position="168"/>
    </location>
</feature>
<dbReference type="Pfam" id="PF01490">
    <property type="entry name" value="Aa_trans"/>
    <property type="match status" value="1"/>
</dbReference>
<evidence type="ECO:0000256" key="1">
    <source>
        <dbReference type="ARBA" id="ARBA00004141"/>
    </source>
</evidence>
<reference evidence="8" key="1">
    <citation type="journal article" date="2019" name="G3 (Bethesda)">
        <title>Genome Assemblies of Two Rare Opportunistic Yeast Pathogens: Diutina rugosa (syn. Candida rugosa) and Trichomonascus ciferrii (syn. Candida ciferrii).</title>
        <authorList>
            <person name="Mixao V."/>
            <person name="Saus E."/>
            <person name="Hansen A.P."/>
            <person name="Lass-Florl C."/>
            <person name="Gabaldon T."/>
        </authorList>
    </citation>
    <scope>NUCLEOTIDE SEQUENCE</scope>
    <source>
        <strain evidence="8">CBS 4856</strain>
    </source>
</reference>
<evidence type="ECO:0000256" key="5">
    <source>
        <dbReference type="ARBA" id="ARBA00023136"/>
    </source>
</evidence>
<dbReference type="InterPro" id="IPR013057">
    <property type="entry name" value="AA_transpt_TM"/>
</dbReference>
<feature type="domain" description="Amino acid transporter transmembrane" evidence="7">
    <location>
        <begin position="38"/>
        <end position="435"/>
    </location>
</feature>
<keyword evidence="5 6" id="KW-0472">Membrane</keyword>
<dbReference type="Gene3D" id="1.20.1740.10">
    <property type="entry name" value="Amino acid/polyamine transporter I"/>
    <property type="match status" value="1"/>
</dbReference>
<evidence type="ECO:0000256" key="2">
    <source>
        <dbReference type="ARBA" id="ARBA00008066"/>
    </source>
</evidence>
<feature type="transmembrane region" description="Helical" evidence="6">
    <location>
        <begin position="262"/>
        <end position="285"/>
    </location>
</feature>
<dbReference type="FunFam" id="1.20.1740.10:FF:000039">
    <property type="entry name" value="Neutral amino acid transporter (Eurofung)"/>
    <property type="match status" value="1"/>
</dbReference>
<sequence length="465" mass="52054">MGGKEEHDIYQENLESQIDDYIAKQREAEEDNDIKYRTCSWYKTAALLGSEYICLAAMSFPTSYATLGIIPALLISLFVCGVTVYSSLVLWEFCLRHPHIKDMCDAGQVIFGNKRWGWYFTATMFIINNMFIQGTHVLTGAEYLNTMTNHSVCTVVFTVIVVIINFIFSLPRTFSSLSWLAMFASVTMFIAILLGIIFSGIEDAPGNYDPKVPITWSLWPEKGTTFVEAMNAILNIIFLFAGQVTFPSFIAEMENPRDFPKALYLTFILSSIVYALSGAIMYVYVGKEYLVSPALGSLNTLYTKIAFSFTVPTIVILGVLFSSVTSRFIFFRVFRGTKHLTSHTVVGWASWAGLVLSTWILAFIVAEAIPIFNDLLSLMSSLFSCWFGFLFWGIAYFQMRTEDFGPGWWKQQTLYGYGKIALNLVIIGIGLFLLGPGTYATVMDIIIEFQEGTIGGAFTCADNGL</sequence>
<feature type="transmembrane region" description="Helical" evidence="6">
    <location>
        <begin position="305"/>
        <end position="324"/>
    </location>
</feature>
<dbReference type="GO" id="GO:0015179">
    <property type="term" value="F:L-amino acid transmembrane transporter activity"/>
    <property type="evidence" value="ECO:0007669"/>
    <property type="project" value="TreeGrafter"/>
</dbReference>
<dbReference type="VEuPathDB" id="FungiDB:TRICI_004700"/>
<gene>
    <name evidence="8" type="ORF">TRICI_004700</name>
</gene>
<dbReference type="AlphaFoldDB" id="A0A642V093"/>
<comment type="similarity">
    <text evidence="2">Belongs to the amino acid/polyamine transporter 2 family.</text>
</comment>
<feature type="transmembrane region" description="Helical" evidence="6">
    <location>
        <begin position="69"/>
        <end position="95"/>
    </location>
</feature>
<feature type="transmembrane region" description="Helical" evidence="6">
    <location>
        <begin position="180"/>
        <end position="201"/>
    </location>
</feature>